<evidence type="ECO:0000313" key="75">
    <source>
        <dbReference type="Proteomes" id="UP000423131"/>
    </source>
</evidence>
<evidence type="ECO:0000313" key="89">
    <source>
        <dbReference type="Proteomes" id="UP000533021"/>
    </source>
</evidence>
<dbReference type="EMBL" id="AABAWE010000003">
    <property type="protein sequence ID" value="EAG2086842.1"/>
    <property type="molecule type" value="Genomic_DNA"/>
</dbReference>
<dbReference type="EMBL" id="AACKDQ010000002">
    <property type="protein sequence ID" value="EAK9315706.1"/>
    <property type="molecule type" value="Genomic_DNA"/>
</dbReference>
<sequence length="427" mass="45517">MQKFFNKVFRLNEHKTNFRTEFLAGMIGFFTVAYIIVVNSSILAEAGVPYQGAVLATIFISALGCLIMGFWANAPLILMPGMGINALFAYTLVQGMGLSWQVALAAVTMSGLLFMILAFTPLAGKLNEAIPLILKQAITVGLGLFLIFLGLEKGGIVTRGKHAIIAVGDLGDPFVLATLVTLLLTMILVIRKIPGAFLWSLIIGTVVGVMFGVAGKAGGASISVAPWSDVLFKADFSGMASVGFWSAVFTMTMVIVFETVGLTNGQVRQLKQTEKLPRILKASSLTAFLSGLFGTSPTISALESGSMFASGAKTGLATITTGLFFIASLFLMPVLSFIPNSAIAPILIIIGMSMLQEFKEMDLSNAAETFSALLIIVLIPLTYSIADGIAAGFIAYPILRAFTKNEERTSPVMYVIAALFLLQFIIQ</sequence>
<reference evidence="58 60" key="5">
    <citation type="submission" date="2018-06" db="EMBL/GenBank/DDBJ databases">
        <authorList>
            <consortium name="PulseNet: The National Subtyping Network for Foodborne Disease Surveillance"/>
            <person name="Tarr C.L."/>
            <person name="Trees E."/>
            <person name="Katz L.S."/>
            <person name="Carleton-Romer H.A."/>
            <person name="Stroika S."/>
            <person name="Kucerova Z."/>
            <person name="Roache K.F."/>
            <person name="Sabol A.L."/>
            <person name="Besser J."/>
            <person name="Gerner-Smidt P."/>
        </authorList>
    </citation>
    <scope>NUCLEOTIDE SEQUENCE [LARGE SCALE GENOMIC DNA]</scope>
    <source>
        <strain evidence="8 60">2015L-6227</strain>
        <strain evidence="18 58">PNUSAL000134</strain>
        <strain evidence="12 64">PNUSAL000910</strain>
        <strain evidence="20 65">PNUSAL002180</strain>
        <strain evidence="21 80">PNUSAL002298</strain>
        <strain evidence="34 63">PNUSAL004402</strain>
        <strain evidence="40 83">PNUSAL005692</strain>
    </source>
</reference>
<evidence type="ECO:0000313" key="49">
    <source>
        <dbReference type="EMBL" id="HAC0275467.1"/>
    </source>
</evidence>
<dbReference type="Proteomes" id="UP000364988">
    <property type="component" value="Unassembled WGS sequence"/>
</dbReference>
<evidence type="ECO:0000313" key="57">
    <source>
        <dbReference type="Proteomes" id="UP000331186"/>
    </source>
</evidence>
<comment type="subcellular location">
    <subcellularLocation>
        <location evidence="1">Membrane</location>
        <topology evidence="1">Multi-pass membrane protein</topology>
    </subcellularLocation>
</comment>
<dbReference type="Proteomes" id="UP000365297">
    <property type="component" value="Unassembled WGS sequence"/>
</dbReference>
<evidence type="ECO:0000313" key="37">
    <source>
        <dbReference type="EMBL" id="ECB9512728.1"/>
    </source>
</evidence>
<evidence type="ECO:0000313" key="96">
    <source>
        <dbReference type="Proteomes" id="UP000841146"/>
    </source>
</evidence>
<dbReference type="EMBL" id="AAHZFN010000006">
    <property type="protein sequence ID" value="ECB9473153.1"/>
    <property type="molecule type" value="Genomic_DNA"/>
</dbReference>
<reference evidence="52 77" key="4">
    <citation type="submission" date="2018-04" db="EMBL/GenBank/DDBJ databases">
        <title>Genome Analysis of a Prevalent Clone of Listeria monocytogenes Sequence Type 87 in China.</title>
        <authorList>
            <person name="Wang Y."/>
        </authorList>
    </citation>
    <scope>NUCLEOTIDE SEQUENCE [LARGE SCALE GENOMIC DNA]</scope>
    <source>
        <strain evidence="52 77">ICDC_LM1523</strain>
    </source>
</reference>
<comment type="caution">
    <text evidence="20">The sequence shown here is derived from an EMBL/GenBank/DDBJ whole genome shotgun (WGS) entry which is preliminary data.</text>
</comment>
<evidence type="ECO:0000313" key="84">
    <source>
        <dbReference type="Proteomes" id="UP000522199"/>
    </source>
</evidence>
<evidence type="ECO:0000313" key="20">
    <source>
        <dbReference type="EMBL" id="EAG0865700.1"/>
    </source>
</evidence>
<evidence type="ECO:0000313" key="92">
    <source>
        <dbReference type="Proteomes" id="UP000546397"/>
    </source>
</evidence>
<evidence type="ECO:0000313" key="87">
    <source>
        <dbReference type="Proteomes" id="UP000528151"/>
    </source>
</evidence>
<dbReference type="Proteomes" id="UP000528151">
    <property type="component" value="Unassembled WGS sequence"/>
</dbReference>
<dbReference type="Proteomes" id="UP000376505">
    <property type="component" value="Unassembled WGS sequence"/>
</dbReference>
<dbReference type="EMBL" id="QXLS01000006">
    <property type="protein sequence ID" value="RKA06688.1"/>
    <property type="molecule type" value="Genomic_DNA"/>
</dbReference>
<evidence type="ECO:0000313" key="94">
    <source>
        <dbReference type="Proteomes" id="UP000566721"/>
    </source>
</evidence>
<evidence type="ECO:0000313" key="11">
    <source>
        <dbReference type="EMBL" id="EAC7481226.1"/>
    </source>
</evidence>
<feature type="transmembrane region" description="Helical" evidence="7">
    <location>
        <begin position="132"/>
        <end position="151"/>
    </location>
</feature>
<reference evidence="54 99" key="1">
    <citation type="submission" date="2016-09" db="EMBL/GenBank/DDBJ databases">
        <title>100K Listeria isolates.</title>
        <authorList>
            <person name="Chen P."/>
            <person name="Weimer B.C."/>
            <person name="Kong N."/>
            <person name="Huang B."/>
        </authorList>
    </citation>
    <scope>NUCLEOTIDE SEQUENCE [LARGE SCALE GENOMIC DNA]</scope>
    <source>
        <strain evidence="54 99">BCW_2383</strain>
    </source>
</reference>
<evidence type="ECO:0000313" key="58">
    <source>
        <dbReference type="Proteomes" id="UP000336166"/>
    </source>
</evidence>
<dbReference type="EMBL" id="DAAEEB010000001">
    <property type="protein sequence ID" value="HAA8051606.1"/>
    <property type="molecule type" value="Genomic_DNA"/>
</dbReference>
<dbReference type="EMBL" id="QDAY01000002">
    <property type="protein sequence ID" value="KAA9450189.1"/>
    <property type="molecule type" value="Genomic_DNA"/>
</dbReference>
<dbReference type="Pfam" id="PF00860">
    <property type="entry name" value="Xan_ur_permease"/>
    <property type="match status" value="1"/>
</dbReference>
<dbReference type="Proteomes" id="UP000481141">
    <property type="component" value="Unassembled WGS sequence"/>
</dbReference>
<dbReference type="Proteomes" id="UP000549379">
    <property type="component" value="Unassembled WGS sequence"/>
</dbReference>
<dbReference type="EMBL" id="AABATR010000004">
    <property type="protein sequence ID" value="EAG1893749.1"/>
    <property type="molecule type" value="Genomic_DNA"/>
</dbReference>
<feature type="transmembrane region" description="Helical" evidence="7">
    <location>
        <begin position="99"/>
        <end position="120"/>
    </location>
</feature>
<evidence type="ECO:0000313" key="29">
    <source>
        <dbReference type="EMBL" id="EAG9385919.1"/>
    </source>
</evidence>
<name>A0A0B8RHB0_LISMN</name>
<dbReference type="Proteomes" id="UP000522199">
    <property type="component" value="Unassembled WGS sequence"/>
</dbReference>
<dbReference type="EMBL" id="AAASLB010000005">
    <property type="protein sequence ID" value="EAE4942316.1"/>
    <property type="molecule type" value="Genomic_DNA"/>
</dbReference>
<evidence type="ECO:0000313" key="33">
    <source>
        <dbReference type="EMBL" id="EAH4241507.1"/>
    </source>
</evidence>
<feature type="transmembrane region" description="Helical" evidence="7">
    <location>
        <begin position="21"/>
        <end position="44"/>
    </location>
</feature>
<evidence type="ECO:0000313" key="63">
    <source>
        <dbReference type="Proteomes" id="UP000350032"/>
    </source>
</evidence>
<dbReference type="EMBL" id="AABBZO010000006">
    <property type="protein sequence ID" value="EAG4461982.1"/>
    <property type="molecule type" value="Genomic_DNA"/>
</dbReference>
<dbReference type="Proteomes" id="UP000841146">
    <property type="component" value="Unassembled WGS sequence"/>
</dbReference>
<dbReference type="Proteomes" id="UP000544530">
    <property type="component" value="Unassembled WGS sequence"/>
</dbReference>
<keyword evidence="3" id="KW-0813">Transport</keyword>
<evidence type="ECO:0000313" key="61">
    <source>
        <dbReference type="Proteomes" id="UP000344343"/>
    </source>
</evidence>
<dbReference type="EMBL" id="DABJAN010000002">
    <property type="protein sequence ID" value="HAJ9593181.1"/>
    <property type="molecule type" value="Genomic_DNA"/>
</dbReference>
<dbReference type="EMBL" id="AABGHY010000005">
    <property type="protein sequence ID" value="EAH3294401.1"/>
    <property type="molecule type" value="Genomic_DNA"/>
</dbReference>
<evidence type="ECO:0000313" key="71">
    <source>
        <dbReference type="Proteomes" id="UP000389283"/>
    </source>
</evidence>
<dbReference type="EMBL" id="DAAJFY010000005">
    <property type="protein sequence ID" value="HAC0275467.1"/>
    <property type="molecule type" value="Genomic_DNA"/>
</dbReference>
<dbReference type="EMBL" id="AABAGT010000001">
    <property type="protein sequence ID" value="EAG0865700.1"/>
    <property type="molecule type" value="Genomic_DNA"/>
</dbReference>
<evidence type="ECO:0000313" key="10">
    <source>
        <dbReference type="EMBL" id="EAC6546804.1"/>
    </source>
</evidence>
<evidence type="ECO:0000313" key="83">
    <source>
        <dbReference type="Proteomes" id="UP000489121"/>
    </source>
</evidence>
<evidence type="ECO:0000313" key="9">
    <source>
        <dbReference type="EMBL" id="EAC5549972.1"/>
    </source>
</evidence>
<dbReference type="Proteomes" id="UP000530452">
    <property type="component" value="Unassembled WGS sequence"/>
</dbReference>
<dbReference type="EMBL" id="JACAVN010000005">
    <property type="protein sequence ID" value="NYA02091.1"/>
    <property type="molecule type" value="Genomic_DNA"/>
</dbReference>
<dbReference type="Proteomes" id="UP000478704">
    <property type="component" value="Unassembled WGS sequence"/>
</dbReference>
<feature type="transmembrane region" description="Helical" evidence="7">
    <location>
        <begin position="242"/>
        <end position="262"/>
    </location>
</feature>
<dbReference type="Proteomes" id="UP000423131">
    <property type="component" value="Unassembled WGS sequence"/>
</dbReference>
<evidence type="ECO:0000313" key="24">
    <source>
        <dbReference type="EMBL" id="EAG2515726.1"/>
    </source>
</evidence>
<dbReference type="EMBL" id="AAAJWF010000007">
    <property type="protein sequence ID" value="EAC7481226.1"/>
    <property type="molecule type" value="Genomic_DNA"/>
</dbReference>
<dbReference type="Proteomes" id="UP000389283">
    <property type="component" value="Unassembled WGS sequence"/>
</dbReference>
<dbReference type="EMBL" id="AAAMZD010000006">
    <property type="protein sequence ID" value="EAD3793616.1"/>
    <property type="molecule type" value="Genomic_DNA"/>
</dbReference>
<evidence type="ECO:0000313" key="99">
    <source>
        <dbReference type="Proteomes" id="UP000852906"/>
    </source>
</evidence>
<evidence type="ECO:0000313" key="51">
    <source>
        <dbReference type="EMBL" id="HAJ9593181.1"/>
    </source>
</evidence>
<evidence type="ECO:0000313" key="73">
    <source>
        <dbReference type="Proteomes" id="UP000403352"/>
    </source>
</evidence>
<evidence type="ECO:0000313" key="98">
    <source>
        <dbReference type="Proteomes" id="UP000844415"/>
    </source>
</evidence>
<evidence type="ECO:0000313" key="54">
    <source>
        <dbReference type="EMBL" id="OET49886.1"/>
    </source>
</evidence>
<evidence type="ECO:0000313" key="62">
    <source>
        <dbReference type="Proteomes" id="UP000345329"/>
    </source>
</evidence>
<evidence type="ECO:0000313" key="26">
    <source>
        <dbReference type="EMBL" id="EAG4331878.1"/>
    </source>
</evidence>
<evidence type="ECO:0000313" key="97">
    <source>
        <dbReference type="Proteomes" id="UP000843775"/>
    </source>
</evidence>
<dbReference type="Proteomes" id="UP000410967">
    <property type="component" value="Unassembled WGS sequence"/>
</dbReference>
<evidence type="ECO:0000313" key="38">
    <source>
        <dbReference type="EMBL" id="ECC1556315.1"/>
    </source>
</evidence>
<dbReference type="EMBL" id="DAAJCS010000003">
    <property type="protein sequence ID" value="HAC0012283.1"/>
    <property type="molecule type" value="Genomic_DNA"/>
</dbReference>
<dbReference type="PANTHER" id="PTHR43337">
    <property type="entry name" value="XANTHINE/URACIL PERMEASE C887.17-RELATED"/>
    <property type="match status" value="1"/>
</dbReference>
<dbReference type="Proteomes" id="UP000843503">
    <property type="component" value="Unassembled WGS sequence"/>
</dbReference>
<dbReference type="Proteomes" id="UP000467536">
    <property type="component" value="Unassembled WGS sequence"/>
</dbReference>
<dbReference type="Proteomes" id="UP000350032">
    <property type="component" value="Unassembled WGS sequence"/>
</dbReference>
<evidence type="ECO:0000313" key="31">
    <source>
        <dbReference type="EMBL" id="EAH2282202.1"/>
    </source>
</evidence>
<evidence type="ECO:0000313" key="81">
    <source>
        <dbReference type="Proteomes" id="UP000478704"/>
    </source>
</evidence>
<dbReference type="Proteomes" id="UP000852906">
    <property type="component" value="Unassembled WGS sequence"/>
</dbReference>
<dbReference type="Proteomes" id="UP000489121">
    <property type="component" value="Unassembled WGS sequence"/>
</dbReference>
<reference evidence="88 89" key="6">
    <citation type="submission" date="2019-04" db="EMBL/GenBank/DDBJ databases">
        <authorList>
            <person name="Ashton P.M."/>
            <person name="Dallman T."/>
            <person name="Nair S."/>
            <person name="De Pinna E."/>
            <person name="Peters T."/>
            <person name="Grant K."/>
        </authorList>
    </citation>
    <scope>NUCLEOTIDE SEQUENCE [LARGE SCALE GENOMIC DNA]</scope>
    <source>
        <strain evidence="31 89">282333</strain>
        <strain evidence="32 88">282352</strain>
        <strain evidence="30 92">289003</strain>
        <strain evidence="43 79">788324</strain>
        <strain evidence="19">RL15000286</strain>
    </source>
</reference>
<evidence type="ECO:0000313" key="27">
    <source>
        <dbReference type="EMBL" id="EAG4461982.1"/>
    </source>
</evidence>
<evidence type="ECO:0000313" key="66">
    <source>
        <dbReference type="Proteomes" id="UP000364988"/>
    </source>
</evidence>
<evidence type="ECO:0000313" key="28">
    <source>
        <dbReference type="EMBL" id="EAG6170107.1"/>
    </source>
</evidence>
<evidence type="ECO:0000313" key="70">
    <source>
        <dbReference type="Proteomes" id="UP000379076"/>
    </source>
</evidence>
<dbReference type="EMBL" id="DAAJZA010000005">
    <property type="protein sequence ID" value="HAC1755069.1"/>
    <property type="molecule type" value="Genomic_DNA"/>
</dbReference>
<evidence type="ECO:0000313" key="52">
    <source>
        <dbReference type="EMBL" id="KAA9450189.1"/>
    </source>
</evidence>
<keyword evidence="5 7" id="KW-1133">Transmembrane helix</keyword>
<evidence type="ECO:0000313" key="13">
    <source>
        <dbReference type="EMBL" id="EAD1185818.1"/>
    </source>
</evidence>
<evidence type="ECO:0000313" key="48">
    <source>
        <dbReference type="EMBL" id="HAC0012283.1"/>
    </source>
</evidence>
<evidence type="ECO:0000313" key="88">
    <source>
        <dbReference type="Proteomes" id="UP000530452"/>
    </source>
</evidence>
<evidence type="ECO:0000313" key="72">
    <source>
        <dbReference type="Proteomes" id="UP000398321"/>
    </source>
</evidence>
<dbReference type="Proteomes" id="UP000843775">
    <property type="component" value="Unassembled WGS sequence"/>
</dbReference>
<evidence type="ECO:0000313" key="15">
    <source>
        <dbReference type="EMBL" id="EAD5772975.1"/>
    </source>
</evidence>
<dbReference type="Proteomes" id="UP000525850">
    <property type="component" value="Unassembled WGS sequence"/>
</dbReference>
<dbReference type="EMBL" id="AANEHK010000006">
    <property type="protein sequence ID" value="EDO0985902.1"/>
    <property type="molecule type" value="Genomic_DNA"/>
</dbReference>
<evidence type="ECO:0000313" key="67">
    <source>
        <dbReference type="Proteomes" id="UP000365297"/>
    </source>
</evidence>
<dbReference type="EMBL" id="AAAIXK010000003">
    <property type="protein sequence ID" value="EAC5549972.1"/>
    <property type="molecule type" value="Genomic_DNA"/>
</dbReference>
<dbReference type="Proteomes" id="UP000337746">
    <property type="component" value="Unassembled WGS sequence"/>
</dbReference>
<evidence type="ECO:0000313" key="30">
    <source>
        <dbReference type="EMBL" id="EAG9518464.1"/>
    </source>
</evidence>
<dbReference type="Proteomes" id="UP000354255">
    <property type="component" value="Unassembled WGS sequence"/>
</dbReference>
<evidence type="ECO:0000313" key="23">
    <source>
        <dbReference type="EMBL" id="EAG2244499.1"/>
    </source>
</evidence>
<dbReference type="KEGG" id="lmv:Y193_06340"/>
<evidence type="ECO:0000313" key="56">
    <source>
        <dbReference type="Proteomes" id="UP000272537"/>
    </source>
</evidence>
<feature type="transmembrane region" description="Helical" evidence="7">
    <location>
        <begin position="282"/>
        <end position="302"/>
    </location>
</feature>
<proteinExistence type="inferred from homology"/>
<dbReference type="Proteomes" id="UP000527632">
    <property type="component" value="Unassembled WGS sequence"/>
</dbReference>
<reference evidence="53 91" key="10">
    <citation type="submission" date="2020-06" db="EMBL/GenBank/DDBJ databases">
        <title>Two Listeria outbreaks in Switzerland in 2018 and 2020.</title>
        <authorList>
            <person name="Stevens M.J.A."/>
            <person name="Bloemberg G."/>
            <person name="Nusch-Inderbinnen M."/>
            <person name="Stephan R."/>
        </authorList>
    </citation>
    <scope>NUCLEOTIDE SEQUENCE [LARGE SCALE GENOMIC DNA]</scope>
    <source>
        <strain evidence="53 91">N18-0707</strain>
    </source>
</reference>
<reference evidence="50" key="9">
    <citation type="submission" date="2019-11" db="EMBL/GenBank/DDBJ databases">
        <authorList>
            <consortium name="NCBI Pathogen Detection Project"/>
        </authorList>
    </citation>
    <scope>NUCLEOTIDE SEQUENCE</scope>
    <source>
        <strain evidence="45">09CEB371LM</strain>
        <strain evidence="51">2017-325981-023-01</strain>
        <strain evidence="47">CFIAFB20100120</strain>
        <strain evidence="46">CFIAFB20130012</strain>
        <strain evidence="49">CFIAFB20170037</strain>
        <strain evidence="48">CFIAFB20170045</strain>
        <strain evidence="50">DMG1500109</strain>
    </source>
</reference>
<dbReference type="Proteomes" id="UP000336166">
    <property type="component" value="Unassembled WGS sequence"/>
</dbReference>
<feature type="transmembrane region" description="Helical" evidence="7">
    <location>
        <begin position="197"/>
        <end position="222"/>
    </location>
</feature>
<dbReference type="InterPro" id="IPR045018">
    <property type="entry name" value="Azg-like"/>
</dbReference>
<evidence type="ECO:0000313" key="76">
    <source>
        <dbReference type="Proteomes" id="UP000455569"/>
    </source>
</evidence>
<dbReference type="EMBL" id="AACJYH010000002">
    <property type="protein sequence ID" value="EAK8896525.1"/>
    <property type="molecule type" value="Genomic_DNA"/>
</dbReference>
<evidence type="ECO:0000313" key="68">
    <source>
        <dbReference type="Proteomes" id="UP000368512"/>
    </source>
</evidence>
<evidence type="ECO:0000313" key="65">
    <source>
        <dbReference type="Proteomes" id="UP000358545"/>
    </source>
</evidence>
<organism evidence="20 65">
    <name type="scientific">Listeria monocytogenes</name>
    <dbReference type="NCBI Taxonomy" id="1639"/>
    <lineage>
        <taxon>Bacteria</taxon>
        <taxon>Bacillati</taxon>
        <taxon>Bacillota</taxon>
        <taxon>Bacilli</taxon>
        <taxon>Bacillales</taxon>
        <taxon>Listeriaceae</taxon>
        <taxon>Listeria</taxon>
    </lineage>
</organism>
<evidence type="ECO:0000313" key="34">
    <source>
        <dbReference type="EMBL" id="EAK8896525.1"/>
    </source>
</evidence>
<evidence type="ECO:0000313" key="95">
    <source>
        <dbReference type="Proteomes" id="UP000840197"/>
    </source>
</evidence>
<dbReference type="Proteomes" id="UP000460224">
    <property type="component" value="Unassembled WGS sequence"/>
</dbReference>
<evidence type="ECO:0000313" key="14">
    <source>
        <dbReference type="EMBL" id="EAD3793616.1"/>
    </source>
</evidence>
<dbReference type="EMBL" id="AABBHO010000002">
    <property type="protein sequence ID" value="EAG2995824.1"/>
    <property type="molecule type" value="Genomic_DNA"/>
</dbReference>
<dbReference type="Proteomes" id="UP000358545">
    <property type="component" value="Unassembled WGS sequence"/>
</dbReference>
<feature type="transmembrane region" description="Helical" evidence="7">
    <location>
        <begin position="50"/>
        <end position="71"/>
    </location>
</feature>
<accession>A0A0B8RHB0</accession>
<evidence type="ECO:0000256" key="7">
    <source>
        <dbReference type="SAM" id="Phobius"/>
    </source>
</evidence>
<evidence type="ECO:0000313" key="45">
    <source>
        <dbReference type="EMBL" id="HAA8051606.1"/>
    </source>
</evidence>
<evidence type="ECO:0000313" key="80">
    <source>
        <dbReference type="Proteomes" id="UP000478682"/>
    </source>
</evidence>
<dbReference type="EMBL" id="AANPAU010000005">
    <property type="protein sequence ID" value="EDP8514151.1"/>
    <property type="molecule type" value="Genomic_DNA"/>
</dbReference>
<dbReference type="Proteomes" id="UP000842809">
    <property type="component" value="Unassembled WGS sequence"/>
</dbReference>
<dbReference type="EMBL" id="AABEKY010000001">
    <property type="protein sequence ID" value="EAG9385919.1"/>
    <property type="molecule type" value="Genomic_DNA"/>
</dbReference>
<dbReference type="PANTHER" id="PTHR43337:SF2">
    <property type="entry name" value="XANTHINE_URACIL PERMEASE"/>
    <property type="match status" value="1"/>
</dbReference>
<evidence type="ECO:0000313" key="17">
    <source>
        <dbReference type="EMBL" id="EAE1338359.1"/>
    </source>
</evidence>
<evidence type="ECO:0000313" key="39">
    <source>
        <dbReference type="EMBL" id="ECY6543622.1"/>
    </source>
</evidence>
<dbReference type="Proteomes" id="UP000345329">
    <property type="component" value="Unassembled WGS sequence"/>
</dbReference>
<dbReference type="Proteomes" id="UP000566721">
    <property type="component" value="Unassembled WGS sequence"/>
</dbReference>
<evidence type="ECO:0000313" key="16">
    <source>
        <dbReference type="EMBL" id="EAD5785609.1"/>
    </source>
</evidence>
<dbReference type="Proteomes" id="UP000467347">
    <property type="component" value="Unassembled WGS sequence"/>
</dbReference>
<evidence type="ECO:0000256" key="2">
    <source>
        <dbReference type="ARBA" id="ARBA00005697"/>
    </source>
</evidence>
<dbReference type="RefSeq" id="WP_003726603.1">
    <property type="nucleotide sequence ID" value="NC_021824.1"/>
</dbReference>
<dbReference type="EMBL" id="AABCVX010000006">
    <property type="protein sequence ID" value="EAG6170107.1"/>
    <property type="molecule type" value="Genomic_DNA"/>
</dbReference>
<dbReference type="EMBL" id="AAAQQZ010000002">
    <property type="protein sequence ID" value="EAE1338359.1"/>
    <property type="molecule type" value="Genomic_DNA"/>
</dbReference>
<dbReference type="Proteomes" id="UP000339309">
    <property type="component" value="Unassembled WGS sequence"/>
</dbReference>
<dbReference type="EMBL" id="AAAREG010000004">
    <property type="protein sequence ID" value="EAE2354057.1"/>
    <property type="molecule type" value="Genomic_DNA"/>
</dbReference>
<dbReference type="EMBL" id="AAIAJJ010000003">
    <property type="protein sequence ID" value="ECC1556315.1"/>
    <property type="molecule type" value="Genomic_DNA"/>
</dbReference>
<dbReference type="Proteomes" id="UP000840039">
    <property type="component" value="Unassembled WGS sequence"/>
</dbReference>
<dbReference type="Proteomes" id="UP000379076">
    <property type="component" value="Unassembled WGS sequence"/>
</dbReference>
<evidence type="ECO:0000313" key="25">
    <source>
        <dbReference type="EMBL" id="EAG2995824.1"/>
    </source>
</evidence>
<dbReference type="Proteomes" id="UP000272537">
    <property type="component" value="Unassembled WGS sequence"/>
</dbReference>
<evidence type="ECO:0000313" key="91">
    <source>
        <dbReference type="Proteomes" id="UP000544530"/>
    </source>
</evidence>
<evidence type="ECO:0000256" key="5">
    <source>
        <dbReference type="ARBA" id="ARBA00022989"/>
    </source>
</evidence>
<evidence type="ECO:0000313" key="40">
    <source>
        <dbReference type="EMBL" id="ECY9781409.1"/>
    </source>
</evidence>
<evidence type="ECO:0000313" key="50">
    <source>
        <dbReference type="EMBL" id="HAC1755069.1"/>
    </source>
</evidence>
<dbReference type="EMBL" id="AABGUK010000002">
    <property type="protein sequence ID" value="EAH4241507.1"/>
    <property type="molecule type" value="Genomic_DNA"/>
</dbReference>
<evidence type="ECO:0000313" key="85">
    <source>
        <dbReference type="Proteomes" id="UP000525850"/>
    </source>
</evidence>
<feature type="transmembrane region" description="Helical" evidence="7">
    <location>
        <begin position="370"/>
        <end position="399"/>
    </location>
</feature>
<dbReference type="Proteomes" id="UP000403352">
    <property type="component" value="Unassembled WGS sequence"/>
</dbReference>
<evidence type="ECO:0000313" key="64">
    <source>
        <dbReference type="Proteomes" id="UP000354255"/>
    </source>
</evidence>
<dbReference type="KEGG" id="lmok:CQ02_09575"/>
<evidence type="ECO:0000313" key="60">
    <source>
        <dbReference type="Proteomes" id="UP000339309"/>
    </source>
</evidence>
<dbReference type="GO" id="GO:0005886">
    <property type="term" value="C:plasma membrane"/>
    <property type="evidence" value="ECO:0007669"/>
    <property type="project" value="TreeGrafter"/>
</dbReference>
<feature type="transmembrane region" description="Helical" evidence="7">
    <location>
        <begin position="411"/>
        <end position="426"/>
    </location>
</feature>
<dbReference type="Proteomes" id="UP000546397">
    <property type="component" value="Unassembled WGS sequence"/>
</dbReference>
<feature type="transmembrane region" description="Helical" evidence="7">
    <location>
        <begin position="76"/>
        <end position="93"/>
    </location>
</feature>
<dbReference type="EMBL" id="AABBYJ010000007">
    <property type="protein sequence ID" value="EAG4331878.1"/>
    <property type="molecule type" value="Genomic_DNA"/>
</dbReference>
<reference evidence="39 66" key="7">
    <citation type="submission" date="2019-09" db="EMBL/GenBank/DDBJ databases">
        <authorList>
            <consortium name="GenomeTrakr network: Whole genome sequencing for foodborne pathogen traceback"/>
        </authorList>
    </citation>
    <scope>NUCLEOTIDE SEQUENCE [LARGE SCALE GENOMIC DNA]</scope>
    <source>
        <strain evidence="29 84">CFSAN072474</strain>
        <strain evidence="39 66">FLAG-55987</strain>
        <strain evidence="35 74">PHLUSALM00088</strain>
    </source>
</reference>
<evidence type="ECO:0000313" key="55">
    <source>
        <dbReference type="EMBL" id="RKA06688.1"/>
    </source>
</evidence>
<dbReference type="EMBL" id="AABFVG010000005">
    <property type="protein sequence ID" value="EAH2282202.1"/>
    <property type="molecule type" value="Genomic_DNA"/>
</dbReference>
<dbReference type="EMBL" id="AABAYG010000002">
    <property type="protein sequence ID" value="EAG2244499.1"/>
    <property type="molecule type" value="Genomic_DNA"/>
</dbReference>
<evidence type="ECO:0000313" key="32">
    <source>
        <dbReference type="EMBL" id="EAH3294401.1"/>
    </source>
</evidence>
<evidence type="ECO:0000256" key="1">
    <source>
        <dbReference type="ARBA" id="ARBA00004141"/>
    </source>
</evidence>
<dbReference type="EMBL" id="AAAJKI010000001">
    <property type="protein sequence ID" value="EAC6546804.1"/>
    <property type="molecule type" value="Genomic_DNA"/>
</dbReference>
<dbReference type="GO" id="GO:0005345">
    <property type="term" value="F:purine nucleobase transmembrane transporter activity"/>
    <property type="evidence" value="ECO:0007669"/>
    <property type="project" value="TreeGrafter"/>
</dbReference>
<evidence type="ECO:0000313" key="86">
    <source>
        <dbReference type="Proteomes" id="UP000527632"/>
    </source>
</evidence>
<evidence type="ECO:0000313" key="69">
    <source>
        <dbReference type="Proteomes" id="UP000376505"/>
    </source>
</evidence>
<dbReference type="EMBL" id="AAAIKW010000005">
    <property type="protein sequence ID" value="EAC4552583.1"/>
    <property type="molecule type" value="Genomic_DNA"/>
</dbReference>
<evidence type="ECO:0000256" key="3">
    <source>
        <dbReference type="ARBA" id="ARBA00022448"/>
    </source>
</evidence>
<evidence type="ECO:0000313" key="41">
    <source>
        <dbReference type="EMBL" id="EDN7715873.1"/>
    </source>
</evidence>
<evidence type="ECO:0000313" key="19">
    <source>
        <dbReference type="EMBL" id="EAE4942316.1"/>
    </source>
</evidence>
<evidence type="ECO:0000313" key="8">
    <source>
        <dbReference type="EMBL" id="EAC4552583.1"/>
    </source>
</evidence>
<dbReference type="Proteomes" id="UP000455569">
    <property type="component" value="Unassembled WGS sequence"/>
</dbReference>
<evidence type="ECO:0000313" key="12">
    <source>
        <dbReference type="EMBL" id="EAC9039975.1"/>
    </source>
</evidence>
<evidence type="ECO:0000313" key="90">
    <source>
        <dbReference type="Proteomes" id="UP000540117"/>
    </source>
</evidence>
<reference evidence="95 96" key="3">
    <citation type="journal article" date="2018" name="Genome Biol.">
        <title>SKESA: strategic k-mer extension for scrupulous assemblies.</title>
        <authorList>
            <person name="Souvorov A."/>
            <person name="Agarwala R."/>
            <person name="Lipman D.J."/>
        </authorList>
    </citation>
    <scope>NUCLEOTIDE SEQUENCE [LARGE SCALE GENOMIC DNA]</scope>
    <source>
        <strain evidence="45">09CEB371LM</strain>
        <strain evidence="51">2017-325981-023-01</strain>
        <strain evidence="47 98">CFIAFB20100120</strain>
        <strain evidence="46 95">CFIAFB20130012</strain>
        <strain evidence="49">CFIAFB20170037</strain>
        <strain evidence="48 96">CFIAFB20170045</strain>
        <strain evidence="50 97">DMG1500109</strain>
    </source>
</reference>
<evidence type="ECO:0000256" key="6">
    <source>
        <dbReference type="ARBA" id="ARBA00023136"/>
    </source>
</evidence>
<evidence type="ECO:0000313" key="59">
    <source>
        <dbReference type="Proteomes" id="UP000337746"/>
    </source>
</evidence>
<dbReference type="Proteomes" id="UP000840197">
    <property type="component" value="Unassembled WGS sequence"/>
</dbReference>
<protein>
    <submittedName>
        <fullName evidence="54 55">Permease</fullName>
    </submittedName>
    <submittedName>
        <fullName evidence="20">NCS2 family permease</fullName>
    </submittedName>
</protein>
<evidence type="ECO:0000313" key="74">
    <source>
        <dbReference type="Proteomes" id="UP000410967"/>
    </source>
</evidence>
<dbReference type="AlphaFoldDB" id="A0A0B8RHB0"/>
<evidence type="ECO:0000256" key="4">
    <source>
        <dbReference type="ARBA" id="ARBA00022692"/>
    </source>
</evidence>
<feature type="transmembrane region" description="Helical" evidence="7">
    <location>
        <begin position="171"/>
        <end position="190"/>
    </location>
</feature>
<gene>
    <name evidence="55" type="primary">pbuo_2</name>
    <name evidence="20" type="ORF">A8L61_00235</name>
    <name evidence="8" type="ORF">ABZ57_08810</name>
    <name evidence="54" type="ORF">AJL21_09440</name>
    <name evidence="17" type="ORF">ART25_05460</name>
    <name evidence="9" type="ORF">ARY78_05995</name>
    <name evidence="24" type="ORF">B1N52_11195</name>
    <name evidence="23" type="ORF">B1S26_03670</name>
    <name evidence="25" type="ORF">B5K54_00790</name>
    <name evidence="21" type="ORF">BB997_09050</name>
    <name evidence="22" type="ORF">BCZ21_06185</name>
    <name evidence="27" type="ORF">CA369_06775</name>
    <name evidence="26" type="ORF">CAV64_11575</name>
    <name evidence="29" type="ORF">CW845_00235</name>
    <name evidence="31" type="ORF">D4920_08985</name>
    <name evidence="30" type="ORF">D4B11_01680</name>
    <name evidence="32" type="ORF">D5N24_08340</name>
    <name evidence="34" type="ORF">D7104_02305</name>
    <name evidence="52" type="ORF">DCK61_05600</name>
    <name evidence="28" type="ORF">DCT16_12070</name>
    <name evidence="11" type="ORF">DQ70_11100</name>
    <name evidence="10" type="ORF">DU018_00355</name>
    <name evidence="55" type="ORF">DYZ80_02583</name>
    <name evidence="19" type="ORF">E1W56_09755</name>
    <name evidence="33" type="ORF">E5F58_05745</name>
    <name evidence="16" type="ORF">EX365_03415</name>
    <name evidence="15" type="ORF">EXZ73_01605</name>
    <name evidence="39" type="ORF">F6436_04690</name>
    <name evidence="40" type="ORF">F6515_00230</name>
    <name evidence="35" type="ORF">FA835_01150</name>
    <name evidence="37" type="ORF">FLQ97_03170</name>
    <name evidence="36" type="ORF">FLR03_05595</name>
    <name evidence="38" type="ORF">FNX40_05775</name>
    <name evidence="43" type="ORF">FV747_07845</name>
    <name evidence="44" type="ORF">G3O21_001574</name>
    <name evidence="45" type="ORF">GHH22_00350</name>
    <name evidence="50" type="ORF">GI949_08780</name>
    <name evidence="42" type="ORF">GJW51_07850</name>
    <name evidence="41" type="ORF">GQG13_12185</name>
    <name evidence="46" type="ORF">GYR60_03690</name>
    <name evidence="47" type="ORF">GYS09_02275</name>
    <name evidence="48" type="ORF">GYX23_04640</name>
    <name evidence="49" type="ORF">GYY14_08815</name>
    <name evidence="51" type="ORF">HQN34_001380</name>
    <name evidence="53" type="ORF">HZJ64_09615</name>
    <name evidence="12" type="ORF">KV70_07135</name>
    <name evidence="13" type="ORF">QD52_12095</name>
    <name evidence="14" type="ORF">UI29_12715</name>
    <name evidence="18" type="ORF">Y261_06855</name>
</gene>
<dbReference type="Proteomes" id="UP000344343">
    <property type="component" value="Unassembled WGS sequence"/>
</dbReference>
<dbReference type="EMBL" id="AAAKQF010000004">
    <property type="protein sequence ID" value="EAC9039975.1"/>
    <property type="molecule type" value="Genomic_DNA"/>
</dbReference>
<evidence type="ECO:0000313" key="53">
    <source>
        <dbReference type="EMBL" id="NYA02091.1"/>
    </source>
</evidence>
<evidence type="ECO:0000313" key="18">
    <source>
        <dbReference type="EMBL" id="EAE2354057.1"/>
    </source>
</evidence>
<dbReference type="Proteomes" id="UP000478682">
    <property type="component" value="Unassembled WGS sequence"/>
</dbReference>
<dbReference type="InterPro" id="IPR006043">
    <property type="entry name" value="NCS2"/>
</dbReference>
<dbReference type="Proteomes" id="UP000533021">
    <property type="component" value="Unassembled WGS sequence"/>
</dbReference>
<dbReference type="EMBL" id="DAAIHR010000003">
    <property type="protein sequence ID" value="HAB8397611.1"/>
    <property type="molecule type" value="Genomic_DNA"/>
</dbReference>
<evidence type="ECO:0000313" key="78">
    <source>
        <dbReference type="Proteomes" id="UP000467347"/>
    </source>
</evidence>
<evidence type="ECO:0000313" key="44">
    <source>
        <dbReference type="EMBL" id="EDP8514151.1"/>
    </source>
</evidence>
<dbReference type="Proteomes" id="UP000331186">
    <property type="component" value="Unassembled WGS sequence"/>
</dbReference>
<dbReference type="Proteomes" id="UP000540117">
    <property type="component" value="Unassembled WGS sequence"/>
</dbReference>
<feature type="transmembrane region" description="Helical" evidence="7">
    <location>
        <begin position="314"/>
        <end position="335"/>
    </location>
</feature>
<evidence type="ECO:0000313" key="22">
    <source>
        <dbReference type="EMBL" id="EAG2086842.1"/>
    </source>
</evidence>
<dbReference type="Proteomes" id="UP000368512">
    <property type="component" value="Unassembled WGS sequence"/>
</dbReference>
<dbReference type="EMBL" id="DAAIJL010000002">
    <property type="protein sequence ID" value="HAB8556114.1"/>
    <property type="molecule type" value="Genomic_DNA"/>
</dbReference>
<comment type="similarity">
    <text evidence="2">Belongs to the nucleobase:cation symporter-2 (NCS2) (TC 2.A.40) family. Azg-like subfamily.</text>
</comment>
<keyword evidence="6 7" id="KW-0472">Membrane</keyword>
<evidence type="ECO:0000313" key="79">
    <source>
        <dbReference type="Proteomes" id="UP000467536"/>
    </source>
</evidence>
<dbReference type="OMA" id="SMTMILV"/>
<dbReference type="EMBL" id="AANCRK010000006">
    <property type="protein sequence ID" value="EDN7715873.1"/>
    <property type="molecule type" value="Genomic_DNA"/>
</dbReference>
<dbReference type="EMBL" id="AAANYN010000002">
    <property type="protein sequence ID" value="EAD5772975.1"/>
    <property type="molecule type" value="Genomic_DNA"/>
</dbReference>
<evidence type="ECO:0000313" key="21">
    <source>
        <dbReference type="EMBL" id="EAG1893749.1"/>
    </source>
</evidence>
<evidence type="ECO:0000313" key="47">
    <source>
        <dbReference type="EMBL" id="HAB8556114.1"/>
    </source>
</evidence>
<dbReference type="EMBL" id="AABBAW010000006">
    <property type="protein sequence ID" value="EAG2515726.1"/>
    <property type="molecule type" value="Genomic_DNA"/>
</dbReference>
<dbReference type="EMBL" id="AANDSR010000004">
    <property type="protein sequence ID" value="EDN9836579.1"/>
    <property type="molecule type" value="Genomic_DNA"/>
</dbReference>
<keyword evidence="4 7" id="KW-0812">Transmembrane</keyword>
<dbReference type="Proteomes" id="UP000393182">
    <property type="component" value="Unassembled WGS sequence"/>
</dbReference>
<dbReference type="EMBL" id="AALGDA010000001">
    <property type="protein sequence ID" value="ECY9781409.1"/>
    <property type="molecule type" value="Genomic_DNA"/>
</dbReference>
<evidence type="ECO:0000313" key="35">
    <source>
        <dbReference type="EMBL" id="EAK9315706.1"/>
    </source>
</evidence>
<dbReference type="EMBL" id="AALEDS010000003">
    <property type="protein sequence ID" value="ECY6543622.1"/>
    <property type="molecule type" value="Genomic_DNA"/>
</dbReference>
<dbReference type="EMBL" id="MJTJ01000018">
    <property type="protein sequence ID" value="OET49886.1"/>
    <property type="molecule type" value="Genomic_DNA"/>
</dbReference>
<evidence type="ECO:0000313" key="77">
    <source>
        <dbReference type="Proteomes" id="UP000460224"/>
    </source>
</evidence>
<evidence type="ECO:0000313" key="93">
    <source>
        <dbReference type="Proteomes" id="UP000549379"/>
    </source>
</evidence>
<evidence type="ECO:0000313" key="43">
    <source>
        <dbReference type="EMBL" id="EDO0985902.1"/>
    </source>
</evidence>
<dbReference type="EMBL" id="AAALRN010000006">
    <property type="protein sequence ID" value="EAD1185818.1"/>
    <property type="molecule type" value="Genomic_DNA"/>
</dbReference>
<evidence type="ECO:0000313" key="82">
    <source>
        <dbReference type="Proteomes" id="UP000481141"/>
    </source>
</evidence>
<dbReference type="EMBL" id="AAHZFY010000004">
    <property type="protein sequence ID" value="ECB9512728.1"/>
    <property type="molecule type" value="Genomic_DNA"/>
</dbReference>
<evidence type="ECO:0000313" key="46">
    <source>
        <dbReference type="EMBL" id="HAB8397611.1"/>
    </source>
</evidence>
<reference evidence="42 78" key="8">
    <citation type="submission" date="2019-11" db="EMBL/GenBank/DDBJ databases">
        <authorList>
            <consortium name="GenomeTrakr: Next Generation Sequencing Network for Food Pathogen Tracability"/>
        </authorList>
    </citation>
    <scope>NUCLEOTIDE SEQUENCE [LARGE SCALE GENOMIC DNA]</scope>
    <source>
        <strain evidence="25 93">10B02965A-1</strain>
        <strain evidence="11 68">CFSAN008042</strain>
        <strain evidence="27 87">CFSAN063727</strain>
        <strain evidence="41 76">CFSAN102901</strain>
        <strain evidence="17 70">FDA00006494</strain>
        <strain evidence="9 67">FDA00007096</strain>
        <strain evidence="13 73">FDA00008584</strain>
        <strain evidence="23">FDA00011243</strain>
        <strain evidence="10 57">FDA00013332</strain>
        <strain evidence="16 61">FDA00013853</strain>
        <strain evidence="36 75">FDA00014336</strain>
        <strain evidence="38 71">FDA00014370</strain>
        <strain evidence="37 72">FDA00014392</strain>
        <strain evidence="44">FDA00015054</strain>
        <strain evidence="26 90">FDA1005580-S054-001</strain>
        <strain evidence="81">FDA1090798-S029-001</strain>
        <strain evidence="82">FDA956581-098-004</strain>
        <strain evidence="24 85">FDA960927-006-004</strain>
        <strain evidence="28 94">FLAG-38921</strain>
        <strain evidence="22 59">FLAG-54356</strain>
        <strain evidence="15 69">FSIS31901579</strain>
        <strain evidence="33 86">LS1344</strain>
        <strain evidence="42 78">OSF101448</strain>
        <strain evidence="14 62">VA-WGS-00405</strain>
    </source>
</reference>
<dbReference type="Proteomes" id="UP000398321">
    <property type="component" value="Unassembled WGS sequence"/>
</dbReference>
<reference evidence="55 56" key="2">
    <citation type="journal article" date="2018" name="BMC Genomics">
        <title>Genes significantly associated with lineage II food isolates of Listeria monocytogenes.</title>
        <authorList>
            <person name="Pirone-Davies C."/>
            <person name="Chen Y."/>
            <person name="Pightling A."/>
            <person name="Ryan G."/>
            <person name="Wang Y."/>
            <person name="Yao K."/>
            <person name="Hoffmann M."/>
            <person name="Allard M.W."/>
        </authorList>
    </citation>
    <scope>NUCLEOTIDE SEQUENCE [LARGE SCALE GENOMIC DNA]</scope>
    <source>
        <strain evidence="55 56">PNUSAL000550</strain>
    </source>
</reference>
<evidence type="ECO:0000313" key="42">
    <source>
        <dbReference type="EMBL" id="EDN9836579.1"/>
    </source>
</evidence>
<evidence type="ECO:0000313" key="36">
    <source>
        <dbReference type="EMBL" id="ECB9473153.1"/>
    </source>
</evidence>
<dbReference type="EMBL" id="AAANYR010000002">
    <property type="protein sequence ID" value="EAD5785609.1"/>
    <property type="molecule type" value="Genomic_DNA"/>
</dbReference>
<dbReference type="EMBL" id="AABEMN010000002">
    <property type="protein sequence ID" value="EAG9518464.1"/>
    <property type="molecule type" value="Genomic_DNA"/>
</dbReference>
<dbReference type="Proteomes" id="UP000844415">
    <property type="component" value="Unassembled WGS sequence"/>
</dbReference>